<keyword evidence="1" id="KW-0732">Signal</keyword>
<name>A0A517SBL2_9PLAN</name>
<accession>A0A517SBL2</accession>
<reference evidence="2 3" key="1">
    <citation type="submission" date="2019-02" db="EMBL/GenBank/DDBJ databases">
        <title>Deep-cultivation of Planctomycetes and their phenomic and genomic characterization uncovers novel biology.</title>
        <authorList>
            <person name="Wiegand S."/>
            <person name="Jogler M."/>
            <person name="Boedeker C."/>
            <person name="Pinto D."/>
            <person name="Vollmers J."/>
            <person name="Rivas-Marin E."/>
            <person name="Kohn T."/>
            <person name="Peeters S.H."/>
            <person name="Heuer A."/>
            <person name="Rast P."/>
            <person name="Oberbeckmann S."/>
            <person name="Bunk B."/>
            <person name="Jeske O."/>
            <person name="Meyerdierks A."/>
            <person name="Storesund J.E."/>
            <person name="Kallscheuer N."/>
            <person name="Luecker S."/>
            <person name="Lage O.M."/>
            <person name="Pohl T."/>
            <person name="Merkel B.J."/>
            <person name="Hornburger P."/>
            <person name="Mueller R.-W."/>
            <person name="Bruemmer F."/>
            <person name="Labrenz M."/>
            <person name="Spormann A.M."/>
            <person name="Op den Camp H."/>
            <person name="Overmann J."/>
            <person name="Amann R."/>
            <person name="Jetten M.S.M."/>
            <person name="Mascher T."/>
            <person name="Medema M.H."/>
            <person name="Devos D.P."/>
            <person name="Kaster A.-K."/>
            <person name="Ovreas L."/>
            <person name="Rohde M."/>
            <person name="Galperin M.Y."/>
            <person name="Jogler C."/>
        </authorList>
    </citation>
    <scope>NUCLEOTIDE SEQUENCE [LARGE SCALE GENOMIC DNA]</scope>
    <source>
        <strain evidence="2 3">Pan44</strain>
    </source>
</reference>
<gene>
    <name evidence="2" type="ORF">Pan44_15520</name>
</gene>
<evidence type="ECO:0000256" key="1">
    <source>
        <dbReference type="SAM" id="SignalP"/>
    </source>
</evidence>
<evidence type="ECO:0000313" key="3">
    <source>
        <dbReference type="Proteomes" id="UP000315700"/>
    </source>
</evidence>
<dbReference type="KEGG" id="ccos:Pan44_15520"/>
<keyword evidence="3" id="KW-1185">Reference proteome</keyword>
<feature type="chain" id="PRO_5022092419" description="Secreted protein" evidence="1">
    <location>
        <begin position="31"/>
        <end position="324"/>
    </location>
</feature>
<evidence type="ECO:0008006" key="4">
    <source>
        <dbReference type="Google" id="ProtNLM"/>
    </source>
</evidence>
<dbReference type="EMBL" id="CP036271">
    <property type="protein sequence ID" value="QDT53530.1"/>
    <property type="molecule type" value="Genomic_DNA"/>
</dbReference>
<dbReference type="AlphaFoldDB" id="A0A517SBL2"/>
<evidence type="ECO:0000313" key="2">
    <source>
        <dbReference type="EMBL" id="QDT53530.1"/>
    </source>
</evidence>
<feature type="signal peptide" evidence="1">
    <location>
        <begin position="1"/>
        <end position="30"/>
    </location>
</feature>
<dbReference type="InParanoid" id="A0A517SBL2"/>
<organism evidence="2 3">
    <name type="scientific">Caulifigura coniformis</name>
    <dbReference type="NCBI Taxonomy" id="2527983"/>
    <lineage>
        <taxon>Bacteria</taxon>
        <taxon>Pseudomonadati</taxon>
        <taxon>Planctomycetota</taxon>
        <taxon>Planctomycetia</taxon>
        <taxon>Planctomycetales</taxon>
        <taxon>Planctomycetaceae</taxon>
        <taxon>Caulifigura</taxon>
    </lineage>
</organism>
<proteinExistence type="predicted"/>
<sequence length="324" mass="35830" precursor="true">MTSHLRPILCLALFSAAGGMLLATSARATAGDTETARLAKELTDLVEARRESISTLEIVADLVSSPRQLLPNTPLQIHAILDRYVSSARSDSDRQLMYGEFFRPDPQRQKPLAKQVRIVQDGPRSSTLQGGVRSVTDDRASILVSPREPGVLQVQLWKPGKATSRLTSRSDFSWELDCPWLIPTRPYDIVSDDGGQLVLSWKDGRATHRMDVSVADGILNHRMFADDDKRSLILQVGRISAPEGIPFPAVVCHCFYQHGSLRMVDLYVPTSIRVNQPVDPEEFRIAVPAKTVIIDDGAEATRIELPGDIDDLVDFALMNGIHQD</sequence>
<dbReference type="RefSeq" id="WP_145028809.1">
    <property type="nucleotide sequence ID" value="NZ_CP036271.1"/>
</dbReference>
<protein>
    <recommendedName>
        <fullName evidence="4">Secreted protein</fullName>
    </recommendedName>
</protein>
<dbReference type="Proteomes" id="UP000315700">
    <property type="component" value="Chromosome"/>
</dbReference>